<dbReference type="CDD" id="cd00057">
    <property type="entry name" value="FA58C"/>
    <property type="match status" value="1"/>
</dbReference>
<dbReference type="Pfam" id="PF00754">
    <property type="entry name" value="F5_F8_type_C"/>
    <property type="match status" value="1"/>
</dbReference>
<feature type="transmembrane region" description="Helical" evidence="17">
    <location>
        <begin position="1229"/>
        <end position="1250"/>
    </location>
</feature>
<proteinExistence type="inferred from homology"/>
<evidence type="ECO:0000256" key="4">
    <source>
        <dbReference type="ARBA" id="ARBA00022536"/>
    </source>
</evidence>
<dbReference type="Gene3D" id="2.60.120.260">
    <property type="entry name" value="Galactose-binding domain-like"/>
    <property type="match status" value="1"/>
</dbReference>
<dbReference type="InterPro" id="IPR000742">
    <property type="entry name" value="EGF"/>
</dbReference>
<keyword evidence="13 15" id="KW-1015">Disulfide bond</keyword>
<evidence type="ECO:0000259" key="22">
    <source>
        <dbReference type="PROSITE" id="PS51406"/>
    </source>
</evidence>
<reference evidence="23" key="3">
    <citation type="submission" date="2025-08" db="UniProtKB">
        <authorList>
            <consortium name="Ensembl"/>
        </authorList>
    </citation>
    <scope>IDENTIFICATION</scope>
    <source>
        <strain evidence="23">JP 163 A</strain>
    </source>
</reference>
<reference evidence="24" key="2">
    <citation type="journal article" date="2013" name="Nat. Genet.">
        <title>The genome of the platyfish, Xiphophorus maculatus, provides insights into evolutionary adaptation and several complex traits.</title>
        <authorList>
            <person name="Schartl M."/>
            <person name="Walter R.B."/>
            <person name="Shen Y."/>
            <person name="Garcia T."/>
            <person name="Catchen J."/>
            <person name="Amores A."/>
            <person name="Braasch I."/>
            <person name="Chalopin D."/>
            <person name="Volff J.N."/>
            <person name="Lesch K.P."/>
            <person name="Bisazza A."/>
            <person name="Minx P."/>
            <person name="Hillier L."/>
            <person name="Wilson R.K."/>
            <person name="Fuerstenberg S."/>
            <person name="Boore J."/>
            <person name="Searle S."/>
            <person name="Postlethwait J.H."/>
            <person name="Warren W.C."/>
        </authorList>
    </citation>
    <scope>NUCLEOTIDE SEQUENCE [LARGE SCALE GENOMIC DNA]</scope>
    <source>
        <strain evidence="24">JP 163 A</strain>
    </source>
</reference>
<dbReference type="PANTHER" id="PTHR15036:SF33">
    <property type="entry name" value="CONTACTIN-ASSOCIATED PROTEIN-LIKE 2"/>
    <property type="match status" value="1"/>
</dbReference>
<dbReference type="GO" id="GO:0016020">
    <property type="term" value="C:membrane"/>
    <property type="evidence" value="ECO:0007669"/>
    <property type="project" value="UniProtKB-SubCell"/>
</dbReference>
<evidence type="ECO:0000256" key="5">
    <source>
        <dbReference type="ARBA" id="ARBA00022553"/>
    </source>
</evidence>
<dbReference type="SUPFAM" id="SSF57196">
    <property type="entry name" value="EGF/Laminin"/>
    <property type="match status" value="1"/>
</dbReference>
<dbReference type="SMART" id="SM00181">
    <property type="entry name" value="EGF"/>
    <property type="match status" value="2"/>
</dbReference>
<dbReference type="SMART" id="SM00294">
    <property type="entry name" value="4.1m"/>
    <property type="match status" value="1"/>
</dbReference>
<sequence>MKMHRQRPAQRPSLLLPLVLWIFCHVNSVHGALPTTRAGGWSPLDSDHYQWLQVDLGSRRQVSAIATQGRYSSSDWTTQYRLLYSDTGKNWKPYHQDGNIWAFSGNSNSESAVRHELQQGIVARFLRLIPVGWSEEGRIGLRIEVYGCSYWADVINFDGQGVISYRFKVKKMKIIKDVIALRFKTSESDGVILHGEGQQGDYITLELRKAKLLLQINLGSNQYGSILGHTSVTTGSLLDDNHWHSVVIERYRRNVNFTLDGHTQHFRTNGEFDHLDLDYELSFGGMPYSGKPVGGGRKNFKGCMESINYNGDNITDLARRKKLDTSSFRNLSFTCVETHTFPVFFNATSFLQLPGRANHNTVSVGFQFRTWNPDGLLLFSNLDDGTLEISLEDGKIIVHINVTTEATNYRVDLLSGSSLNDGQWHAIRLVAKENFAMLTVDGDEVSAVRSTSPLSITTGGTYHLGGYFLQTLLPPSQRSFQGCMQAILVDDQPADLHAVEKGTVGAFENISLDMCAIIDRCMPNHCEHGGRCKQTWDSFSCNCDGTGYSGATCHTSIHEPSCEAYKHLGWSSDTYWIDPDGSGPLGPFKVNCNMTEDKVWTTVRNNLPPRISITGSSRERRTVLQVNYSSSMDQVTAITTSAEHCEQQIIYSCRMSRLLNTPDGPPYTWWVGRGSEKHFYWGGSGPGIEKCACGIDKNCTDPKYDCNCDADAKQWREDSGLLTYKEHLPVSQVAVGDTHRPGSEAKLTVGPLRCHGDNNYWNAASFTTPSSYLHFATFQGETSADISFYFKTSAPYGVFLENLGNTDFIRLELKSPTVVSFSFDVGNGPVELTVHSSTPLNDDQWHRVMAERNIKEAVLQVDQVYRTSRLAPAQGHTRLELFSQLYVGAAGGQRGFLGCIRALRMNGINLNLEERAKVTPGVMSGCQGHCTSFGMYCRNGGKCVERYNGYLCDCTTTAFNGPFCTKDVGGFFEAGTLVKYNFMPEPVPGASKDTKALTQQLMPNDVNLTKEEVTLSFSTSSSPAILMYVSSKTQDYLAVVLRNNGSLQVRYNLGGLREPFAIDVDQRNLANGQPHNINMSRQNRSISIQLDHYPPVNYKLPDASDIQFDLVKTLFLGKIYETGPIDPVLIERYNSPGFIGCLSRVQFNGVAPLKSALRKAADSQADSHPASASPVSYQGKLVQSNCGASPLTIPPMSAAPNPWPLDNTDAETPLNEERVIPDGVNRDSAIIGGIIAVVIFTILCTLVFLIRYMFRHKGTYHTNEAKGSGESATESADTAIIGTDNPETIDESKKEWFI</sequence>
<dbReference type="InterPro" id="IPR050372">
    <property type="entry name" value="Neurexin-related_CASP"/>
</dbReference>
<dbReference type="InterPro" id="IPR000421">
    <property type="entry name" value="FA58C"/>
</dbReference>
<organism evidence="23 24">
    <name type="scientific">Xiphophorus maculatus</name>
    <name type="common">Southern platyfish</name>
    <name type="synonym">Platypoecilus maculatus</name>
    <dbReference type="NCBI Taxonomy" id="8083"/>
    <lineage>
        <taxon>Eukaryota</taxon>
        <taxon>Metazoa</taxon>
        <taxon>Chordata</taxon>
        <taxon>Craniata</taxon>
        <taxon>Vertebrata</taxon>
        <taxon>Euteleostomi</taxon>
        <taxon>Actinopterygii</taxon>
        <taxon>Neopterygii</taxon>
        <taxon>Teleostei</taxon>
        <taxon>Neoteleostei</taxon>
        <taxon>Acanthomorphata</taxon>
        <taxon>Ovalentaria</taxon>
        <taxon>Atherinomorphae</taxon>
        <taxon>Cyprinodontiformes</taxon>
        <taxon>Poeciliidae</taxon>
        <taxon>Poeciliinae</taxon>
        <taxon>Xiphophorus</taxon>
    </lineage>
</organism>
<keyword evidence="4 14" id="KW-0245">EGF-like domain</keyword>
<dbReference type="GeneTree" id="ENSGT00940000154516"/>
<feature type="region of interest" description="Disordered" evidence="16">
    <location>
        <begin position="1263"/>
        <end position="1291"/>
    </location>
</feature>
<evidence type="ECO:0000256" key="16">
    <source>
        <dbReference type="SAM" id="MobiDB-lite"/>
    </source>
</evidence>
<dbReference type="InterPro" id="IPR002181">
    <property type="entry name" value="Fibrinogen_a/b/g_C_dom"/>
</dbReference>
<evidence type="ECO:0000256" key="11">
    <source>
        <dbReference type="ARBA" id="ARBA00022989"/>
    </source>
</evidence>
<dbReference type="CDD" id="cd00110">
    <property type="entry name" value="LamG"/>
    <property type="match status" value="4"/>
</dbReference>
<evidence type="ECO:0000259" key="19">
    <source>
        <dbReference type="PROSITE" id="PS50022"/>
    </source>
</evidence>
<feature type="domain" description="Laminin G" evidence="20">
    <location>
        <begin position="762"/>
        <end position="926"/>
    </location>
</feature>
<feature type="domain" description="EGF-like" evidence="21">
    <location>
        <begin position="517"/>
        <end position="554"/>
    </location>
</feature>
<comment type="similarity">
    <text evidence="3">Belongs to the neurexin family.</text>
</comment>
<evidence type="ECO:0000256" key="7">
    <source>
        <dbReference type="ARBA" id="ARBA00022729"/>
    </source>
</evidence>
<dbReference type="GO" id="GO:0033010">
    <property type="term" value="C:paranodal junction"/>
    <property type="evidence" value="ECO:0007669"/>
    <property type="project" value="UniProtKB-SubCell"/>
</dbReference>
<evidence type="ECO:0000256" key="13">
    <source>
        <dbReference type="ARBA" id="ARBA00023157"/>
    </source>
</evidence>
<keyword evidence="7 18" id="KW-0732">Signal</keyword>
<dbReference type="InterPro" id="IPR003585">
    <property type="entry name" value="Neurexin-like"/>
</dbReference>
<dbReference type="Ensembl" id="ENSXMAT00000026598.1">
    <property type="protein sequence ID" value="ENSXMAP00000036599.1"/>
    <property type="gene ID" value="ENSXMAG00000000572.2"/>
</dbReference>
<evidence type="ECO:0000256" key="3">
    <source>
        <dbReference type="ARBA" id="ARBA00010241"/>
    </source>
</evidence>
<evidence type="ECO:0000313" key="24">
    <source>
        <dbReference type="Proteomes" id="UP000002852"/>
    </source>
</evidence>
<dbReference type="InterPro" id="IPR036056">
    <property type="entry name" value="Fibrinogen-like_C"/>
</dbReference>
<evidence type="ECO:0000256" key="14">
    <source>
        <dbReference type="PROSITE-ProRule" id="PRU00076"/>
    </source>
</evidence>
<feature type="domain" description="Laminin G" evidence="20">
    <location>
        <begin position="154"/>
        <end position="335"/>
    </location>
</feature>
<keyword evidence="8" id="KW-0677">Repeat</keyword>
<dbReference type="InterPro" id="IPR008979">
    <property type="entry name" value="Galactose-bd-like_sf"/>
</dbReference>
<dbReference type="FunFam" id="2.60.120.200:FF:000026">
    <property type="entry name" value="contactin-associated protein-like 4 isoform X1"/>
    <property type="match status" value="1"/>
</dbReference>
<evidence type="ECO:0000256" key="6">
    <source>
        <dbReference type="ARBA" id="ARBA00022692"/>
    </source>
</evidence>
<dbReference type="CDD" id="cd00054">
    <property type="entry name" value="EGF_CA"/>
    <property type="match status" value="2"/>
</dbReference>
<dbReference type="PROSITE" id="PS01286">
    <property type="entry name" value="FA58C_2"/>
    <property type="match status" value="1"/>
</dbReference>
<dbReference type="Gene3D" id="2.10.25.10">
    <property type="entry name" value="Laminin"/>
    <property type="match status" value="2"/>
</dbReference>
<feature type="disulfide bond" evidence="15">
    <location>
        <begin position="899"/>
        <end position="926"/>
    </location>
</feature>
<keyword evidence="6 17" id="KW-0812">Transmembrane</keyword>
<dbReference type="SUPFAM" id="SSF49785">
    <property type="entry name" value="Galactose-binding domain-like"/>
    <property type="match status" value="1"/>
</dbReference>
<dbReference type="SUPFAM" id="SSF49899">
    <property type="entry name" value="Concanavalin A-like lectins/glucanases"/>
    <property type="match status" value="4"/>
</dbReference>
<evidence type="ECO:0000256" key="1">
    <source>
        <dbReference type="ARBA" id="ARBA00004403"/>
    </source>
</evidence>
<dbReference type="PROSITE" id="PS50022">
    <property type="entry name" value="FA58C_3"/>
    <property type="match status" value="1"/>
</dbReference>
<dbReference type="Gene3D" id="2.60.120.1000">
    <property type="match status" value="1"/>
</dbReference>
<keyword evidence="9" id="KW-0130">Cell adhesion</keyword>
<evidence type="ECO:0000256" key="8">
    <source>
        <dbReference type="ARBA" id="ARBA00022737"/>
    </source>
</evidence>
<feature type="domain" description="Laminin G" evidence="20">
    <location>
        <begin position="340"/>
        <end position="515"/>
    </location>
</feature>
<dbReference type="PROSITE" id="PS01285">
    <property type="entry name" value="FA58C_1"/>
    <property type="match status" value="1"/>
</dbReference>
<evidence type="ECO:0000256" key="12">
    <source>
        <dbReference type="ARBA" id="ARBA00023136"/>
    </source>
</evidence>
<dbReference type="PROSITE" id="PS51406">
    <property type="entry name" value="FIBRINOGEN_C_2"/>
    <property type="match status" value="1"/>
</dbReference>
<dbReference type="GO" id="GO:0007155">
    <property type="term" value="P:cell adhesion"/>
    <property type="evidence" value="ECO:0007669"/>
    <property type="project" value="UniProtKB-KW"/>
</dbReference>
<dbReference type="InterPro" id="IPR013320">
    <property type="entry name" value="ConA-like_dom_sf"/>
</dbReference>
<feature type="domain" description="Laminin G" evidence="20">
    <location>
        <begin position="985"/>
        <end position="1186"/>
    </location>
</feature>
<comment type="subcellular location">
    <subcellularLocation>
        <location evidence="1">Cell junction</location>
        <location evidence="1">Paranodal septate junction</location>
    </subcellularLocation>
    <subcellularLocation>
        <location evidence="2">Membrane</location>
        <topology evidence="2">Single-pass type I membrane protein</topology>
    </subcellularLocation>
</comment>
<evidence type="ECO:0000313" key="23">
    <source>
        <dbReference type="Ensembl" id="ENSXMAP00000036599.1"/>
    </source>
</evidence>
<keyword evidence="10" id="KW-0965">Cell junction</keyword>
<dbReference type="FunFam" id="2.60.120.260:FF:000016">
    <property type="entry name" value="Contactin-associated protein-like 4 isoform 1"/>
    <property type="match status" value="1"/>
</dbReference>
<keyword evidence="5" id="KW-0597">Phosphoprotein</keyword>
<dbReference type="FunFam" id="2.10.25.10:FF:000015">
    <property type="entry name" value="neurexin-1 isoform X1"/>
    <property type="match status" value="1"/>
</dbReference>
<dbReference type="Proteomes" id="UP000002852">
    <property type="component" value="Unassembled WGS sequence"/>
</dbReference>
<evidence type="ECO:0000259" key="20">
    <source>
        <dbReference type="PROSITE" id="PS50025"/>
    </source>
</evidence>
<dbReference type="PROSITE" id="PS50026">
    <property type="entry name" value="EGF_3"/>
    <property type="match status" value="2"/>
</dbReference>
<comment type="caution">
    <text evidence="14">Lacks conserved residue(s) required for the propagation of feature annotation.</text>
</comment>
<evidence type="ECO:0000256" key="15">
    <source>
        <dbReference type="PROSITE-ProRule" id="PRU00122"/>
    </source>
</evidence>
<evidence type="ECO:0000256" key="2">
    <source>
        <dbReference type="ARBA" id="ARBA00004479"/>
    </source>
</evidence>
<dbReference type="PROSITE" id="PS50025">
    <property type="entry name" value="LAM_G_DOMAIN"/>
    <property type="match status" value="4"/>
</dbReference>
<evidence type="ECO:0000256" key="18">
    <source>
        <dbReference type="SAM" id="SignalP"/>
    </source>
</evidence>
<evidence type="ECO:0000259" key="21">
    <source>
        <dbReference type="PROSITE" id="PS50026"/>
    </source>
</evidence>
<feature type="domain" description="EGF-like" evidence="21">
    <location>
        <begin position="927"/>
        <end position="965"/>
    </location>
</feature>
<name>A0A3B5QZR3_XIPMA</name>
<feature type="domain" description="Fibrinogen C-terminal" evidence="22">
    <location>
        <begin position="553"/>
        <end position="605"/>
    </location>
</feature>
<dbReference type="InterPro" id="IPR001791">
    <property type="entry name" value="Laminin_G"/>
</dbReference>
<feature type="chain" id="PRO_5017297280" evidence="18">
    <location>
        <begin position="32"/>
        <end position="1298"/>
    </location>
</feature>
<dbReference type="Gene3D" id="2.60.120.200">
    <property type="match status" value="4"/>
</dbReference>
<evidence type="ECO:0000256" key="10">
    <source>
        <dbReference type="ARBA" id="ARBA00022949"/>
    </source>
</evidence>
<dbReference type="SMART" id="SM00282">
    <property type="entry name" value="LamG"/>
    <property type="match status" value="4"/>
</dbReference>
<evidence type="ECO:0000256" key="17">
    <source>
        <dbReference type="SAM" id="Phobius"/>
    </source>
</evidence>
<dbReference type="SUPFAM" id="SSF56496">
    <property type="entry name" value="Fibrinogen C-terminal domain-like"/>
    <property type="match status" value="1"/>
</dbReference>
<keyword evidence="24" id="KW-1185">Reference proteome</keyword>
<reference evidence="23" key="4">
    <citation type="submission" date="2025-09" db="UniProtKB">
        <authorList>
            <consortium name="Ensembl"/>
        </authorList>
    </citation>
    <scope>IDENTIFICATION</scope>
    <source>
        <strain evidence="23">JP 163 A</strain>
    </source>
</reference>
<accession>A0A3B5QZR3</accession>
<dbReference type="SMART" id="SM00231">
    <property type="entry name" value="FA58C"/>
    <property type="match status" value="1"/>
</dbReference>
<evidence type="ECO:0000256" key="9">
    <source>
        <dbReference type="ARBA" id="ARBA00022889"/>
    </source>
</evidence>
<dbReference type="Pfam" id="PF02210">
    <property type="entry name" value="Laminin_G_2"/>
    <property type="match status" value="4"/>
</dbReference>
<protein>
    <submittedName>
        <fullName evidence="23">Contactin associated protein 2</fullName>
    </submittedName>
</protein>
<reference evidence="24" key="1">
    <citation type="submission" date="2012-01" db="EMBL/GenBank/DDBJ databases">
        <authorList>
            <person name="Walter R."/>
            <person name="Schartl M."/>
            <person name="Warren W."/>
        </authorList>
    </citation>
    <scope>NUCLEOTIDE SEQUENCE [LARGE SCALE GENOMIC DNA]</scope>
    <source>
        <strain evidence="24">JP 163 A</strain>
    </source>
</reference>
<feature type="domain" description="F5/8 type C" evidence="19">
    <location>
        <begin position="41"/>
        <end position="148"/>
    </location>
</feature>
<feature type="signal peptide" evidence="18">
    <location>
        <begin position="1"/>
        <end position="31"/>
    </location>
</feature>
<keyword evidence="12 17" id="KW-0472">Membrane</keyword>
<keyword evidence="11 17" id="KW-1133">Transmembrane helix</keyword>
<dbReference type="PANTHER" id="PTHR15036">
    <property type="entry name" value="PIKACHURIN-LIKE PROTEIN"/>
    <property type="match status" value="1"/>
</dbReference>